<keyword evidence="3 9" id="KW-0963">Cytoplasm</keyword>
<dbReference type="GO" id="GO:0005737">
    <property type="term" value="C:cytoplasm"/>
    <property type="evidence" value="ECO:0007669"/>
    <property type="project" value="UniProtKB-SubCell"/>
</dbReference>
<evidence type="ECO:0000313" key="11">
    <source>
        <dbReference type="EMBL" id="GHB01361.1"/>
    </source>
</evidence>
<organism evidence="11 12">
    <name type="scientific">Algimonas arctica</name>
    <dbReference type="NCBI Taxonomy" id="1479486"/>
    <lineage>
        <taxon>Bacteria</taxon>
        <taxon>Pseudomonadati</taxon>
        <taxon>Pseudomonadota</taxon>
        <taxon>Alphaproteobacteria</taxon>
        <taxon>Maricaulales</taxon>
        <taxon>Robiginitomaculaceae</taxon>
        <taxon>Algimonas</taxon>
    </lineage>
</organism>
<dbReference type="Gene3D" id="3.40.1190.10">
    <property type="entry name" value="Mur-like, catalytic domain"/>
    <property type="match status" value="1"/>
</dbReference>
<evidence type="ECO:0000256" key="9">
    <source>
        <dbReference type="HAMAP-Rule" id="MF_00639"/>
    </source>
</evidence>
<dbReference type="GO" id="GO:0005524">
    <property type="term" value="F:ATP binding"/>
    <property type="evidence" value="ECO:0007669"/>
    <property type="project" value="UniProtKB-UniRule"/>
</dbReference>
<reference evidence="11" key="2">
    <citation type="submission" date="2020-09" db="EMBL/GenBank/DDBJ databases">
        <authorList>
            <person name="Sun Q."/>
            <person name="Kim S."/>
        </authorList>
    </citation>
    <scope>NUCLEOTIDE SEQUENCE</scope>
    <source>
        <strain evidence="11">KCTC 32513</strain>
    </source>
</reference>
<comment type="function">
    <text evidence="9">Cell wall formation. Catalyzes the addition of glutamate to the nucleotide precursor UDP-N-acetylmuramoyl-L-alanine (UMA).</text>
</comment>
<evidence type="ECO:0000256" key="3">
    <source>
        <dbReference type="ARBA" id="ARBA00022490"/>
    </source>
</evidence>
<dbReference type="GO" id="GO:0004326">
    <property type="term" value="F:tetrahydrofolylpolyglutamate synthase activity"/>
    <property type="evidence" value="ECO:0007669"/>
    <property type="project" value="InterPro"/>
</dbReference>
<keyword evidence="9" id="KW-0961">Cell wall biogenesis/degradation</keyword>
<dbReference type="EMBL" id="BMZH01000012">
    <property type="protein sequence ID" value="GHB01361.1"/>
    <property type="molecule type" value="Genomic_DNA"/>
</dbReference>
<accession>A0A8J3CTP4</accession>
<dbReference type="PANTHER" id="PTHR43692">
    <property type="entry name" value="UDP-N-ACETYLMURAMOYLALANINE--D-GLUTAMATE LIGASE"/>
    <property type="match status" value="1"/>
</dbReference>
<dbReference type="Gene3D" id="3.40.50.720">
    <property type="entry name" value="NAD(P)-binding Rossmann-like Domain"/>
    <property type="match status" value="1"/>
</dbReference>
<dbReference type="InterPro" id="IPR036565">
    <property type="entry name" value="Mur-like_cat_sf"/>
</dbReference>
<comment type="subcellular location">
    <subcellularLocation>
        <location evidence="1 9">Cytoplasm</location>
    </subcellularLocation>
</comment>
<dbReference type="NCBIfam" id="TIGR01087">
    <property type="entry name" value="murD"/>
    <property type="match status" value="1"/>
</dbReference>
<evidence type="ECO:0000256" key="6">
    <source>
        <dbReference type="ARBA" id="ARBA00022741"/>
    </source>
</evidence>
<dbReference type="EC" id="6.3.2.9" evidence="9"/>
<keyword evidence="8 9" id="KW-0131">Cell cycle</keyword>
<comment type="pathway">
    <text evidence="2 9">Cell wall biogenesis; peptidoglycan biosynthesis.</text>
</comment>
<name>A0A8J3CTP4_9PROT</name>
<dbReference type="SUPFAM" id="SSF53623">
    <property type="entry name" value="MurD-like peptide ligases, catalytic domain"/>
    <property type="match status" value="1"/>
</dbReference>
<keyword evidence="9" id="KW-0573">Peptidoglycan synthesis</keyword>
<dbReference type="Gene3D" id="3.90.190.20">
    <property type="entry name" value="Mur ligase, C-terminal domain"/>
    <property type="match status" value="1"/>
</dbReference>
<gene>
    <name evidence="9 11" type="primary">murD</name>
    <name evidence="11" type="ORF">GCM10009069_25270</name>
</gene>
<dbReference type="GO" id="GO:0008360">
    <property type="term" value="P:regulation of cell shape"/>
    <property type="evidence" value="ECO:0007669"/>
    <property type="project" value="UniProtKB-KW"/>
</dbReference>
<protein>
    <recommendedName>
        <fullName evidence="9">UDP-N-acetylmuramoylalanine--D-glutamate ligase</fullName>
        <ecNumber evidence="9">6.3.2.9</ecNumber>
    </recommendedName>
    <alternativeName>
        <fullName evidence="9">D-glutamic acid-adding enzyme</fullName>
    </alternativeName>
    <alternativeName>
        <fullName evidence="9">UDP-N-acetylmuramoyl-L-alanyl-D-glutamate synthetase</fullName>
    </alternativeName>
</protein>
<dbReference type="RefSeq" id="WP_189499015.1">
    <property type="nucleotide sequence ID" value="NZ_BMZH01000012.1"/>
</dbReference>
<dbReference type="InterPro" id="IPR005762">
    <property type="entry name" value="MurD"/>
</dbReference>
<dbReference type="SUPFAM" id="SSF53244">
    <property type="entry name" value="MurD-like peptide ligases, peptide-binding domain"/>
    <property type="match status" value="1"/>
</dbReference>
<feature type="binding site" evidence="9">
    <location>
        <begin position="123"/>
        <end position="129"/>
    </location>
    <ligand>
        <name>ATP</name>
        <dbReference type="ChEBI" id="CHEBI:30616"/>
    </ligand>
</feature>
<evidence type="ECO:0000256" key="7">
    <source>
        <dbReference type="ARBA" id="ARBA00022840"/>
    </source>
</evidence>
<evidence type="ECO:0000256" key="2">
    <source>
        <dbReference type="ARBA" id="ARBA00004752"/>
    </source>
</evidence>
<reference evidence="11" key="1">
    <citation type="journal article" date="2014" name="Int. J. Syst. Evol. Microbiol.">
        <title>Complete genome sequence of Corynebacterium casei LMG S-19264T (=DSM 44701T), isolated from a smear-ripened cheese.</title>
        <authorList>
            <consortium name="US DOE Joint Genome Institute (JGI-PGF)"/>
            <person name="Walter F."/>
            <person name="Albersmeier A."/>
            <person name="Kalinowski J."/>
            <person name="Ruckert C."/>
        </authorList>
    </citation>
    <scope>NUCLEOTIDE SEQUENCE</scope>
    <source>
        <strain evidence="11">KCTC 32513</strain>
    </source>
</reference>
<evidence type="ECO:0000256" key="4">
    <source>
        <dbReference type="ARBA" id="ARBA00022598"/>
    </source>
</evidence>
<dbReference type="Pfam" id="PF08245">
    <property type="entry name" value="Mur_ligase_M"/>
    <property type="match status" value="1"/>
</dbReference>
<keyword evidence="6 9" id="KW-0547">Nucleotide-binding</keyword>
<dbReference type="GO" id="GO:0051301">
    <property type="term" value="P:cell division"/>
    <property type="evidence" value="ECO:0007669"/>
    <property type="project" value="UniProtKB-KW"/>
</dbReference>
<dbReference type="SUPFAM" id="SSF51984">
    <property type="entry name" value="MurCD N-terminal domain"/>
    <property type="match status" value="1"/>
</dbReference>
<proteinExistence type="inferred from homology"/>
<dbReference type="InterPro" id="IPR018109">
    <property type="entry name" value="Folylpolyglutamate_synth_CS"/>
</dbReference>
<evidence type="ECO:0000256" key="5">
    <source>
        <dbReference type="ARBA" id="ARBA00022618"/>
    </source>
</evidence>
<evidence type="ECO:0000259" key="10">
    <source>
        <dbReference type="Pfam" id="PF08245"/>
    </source>
</evidence>
<feature type="domain" description="Mur ligase central" evidence="10">
    <location>
        <begin position="121"/>
        <end position="302"/>
    </location>
</feature>
<dbReference type="UniPathway" id="UPA00219"/>
<dbReference type="PROSITE" id="PS01011">
    <property type="entry name" value="FOLYLPOLYGLU_SYNT_1"/>
    <property type="match status" value="1"/>
</dbReference>
<evidence type="ECO:0000256" key="1">
    <source>
        <dbReference type="ARBA" id="ARBA00004496"/>
    </source>
</evidence>
<keyword evidence="5 9" id="KW-0132">Cell division</keyword>
<dbReference type="InterPro" id="IPR036615">
    <property type="entry name" value="Mur_ligase_C_dom_sf"/>
</dbReference>
<dbReference type="Proteomes" id="UP000634004">
    <property type="component" value="Unassembled WGS sequence"/>
</dbReference>
<dbReference type="AlphaFoldDB" id="A0A8J3CTP4"/>
<dbReference type="PANTHER" id="PTHR43692:SF1">
    <property type="entry name" value="UDP-N-ACETYLMURAMOYLALANINE--D-GLUTAMATE LIGASE"/>
    <property type="match status" value="1"/>
</dbReference>
<keyword evidence="7 9" id="KW-0067">ATP-binding</keyword>
<dbReference type="InterPro" id="IPR013221">
    <property type="entry name" value="Mur_ligase_cen"/>
</dbReference>
<dbReference type="HAMAP" id="MF_00639">
    <property type="entry name" value="MurD"/>
    <property type="match status" value="1"/>
</dbReference>
<evidence type="ECO:0000313" key="12">
    <source>
        <dbReference type="Proteomes" id="UP000634004"/>
    </source>
</evidence>
<keyword evidence="9" id="KW-0133">Cell shape</keyword>
<sequence>MIKATTFKGRRVAVFGLGRTGVSAALSLQAGGADVWAWDDREDARNDAKADGVSIHDLTNIDWSTVDEFVLSPGVPHSLPKPHWTALAAIAASVPIICDIEIMAREINARPVGDRPKVIAITGTNGKSTTTALIGHILKALGKDAQIGGNIGRGVLDLDRMHAGTHYVIELSSYQLERTQSLRANAAVFLNLSPDHLDRHGTMEAYGEAKQVIFNNQTSDDTVVIGVDDAYGKALTTDLKARNGRRIVPISAQRALGHGVCALGGQLVDRTGRNGRVVCDLTQAKALEGAHNAQNAAAAYSAVSSLGIEARFIGEAILSFPGLAHRMETIGSIGPVRFVNDSKATNAEAVRQALGSYENIFWIAGGVAKDGGIEPLMDLKDRIRKAYLIGEAAHDFAATLDIVSVENKVSGALKMALLCATHDALASGIKNPIVLLSPACASFDQFKNFEVRGDVFRDEVNQLIDMFASAAAKNNAPRHTGSVA</sequence>
<comment type="caution">
    <text evidence="11">The sequence shown here is derived from an EMBL/GenBank/DDBJ whole genome shotgun (WGS) entry which is preliminary data.</text>
</comment>
<evidence type="ECO:0000256" key="8">
    <source>
        <dbReference type="ARBA" id="ARBA00023306"/>
    </source>
</evidence>
<comment type="catalytic activity">
    <reaction evidence="9">
        <text>UDP-N-acetyl-alpha-D-muramoyl-L-alanine + D-glutamate + ATP = UDP-N-acetyl-alpha-D-muramoyl-L-alanyl-D-glutamate + ADP + phosphate + H(+)</text>
        <dbReference type="Rhea" id="RHEA:16429"/>
        <dbReference type="ChEBI" id="CHEBI:15378"/>
        <dbReference type="ChEBI" id="CHEBI:29986"/>
        <dbReference type="ChEBI" id="CHEBI:30616"/>
        <dbReference type="ChEBI" id="CHEBI:43474"/>
        <dbReference type="ChEBI" id="CHEBI:83898"/>
        <dbReference type="ChEBI" id="CHEBI:83900"/>
        <dbReference type="ChEBI" id="CHEBI:456216"/>
        <dbReference type="EC" id="6.3.2.9"/>
    </reaction>
</comment>
<dbReference type="GO" id="GO:0071555">
    <property type="term" value="P:cell wall organization"/>
    <property type="evidence" value="ECO:0007669"/>
    <property type="project" value="UniProtKB-KW"/>
</dbReference>
<keyword evidence="12" id="KW-1185">Reference proteome</keyword>
<keyword evidence="4 9" id="KW-0436">Ligase</keyword>
<comment type="similarity">
    <text evidence="9">Belongs to the MurCDEF family.</text>
</comment>
<dbReference type="GO" id="GO:0008764">
    <property type="term" value="F:UDP-N-acetylmuramoylalanine-D-glutamate ligase activity"/>
    <property type="evidence" value="ECO:0007669"/>
    <property type="project" value="UniProtKB-UniRule"/>
</dbReference>
<dbReference type="GO" id="GO:0009252">
    <property type="term" value="P:peptidoglycan biosynthetic process"/>
    <property type="evidence" value="ECO:0007669"/>
    <property type="project" value="UniProtKB-UniRule"/>
</dbReference>